<evidence type="ECO:0000313" key="3">
    <source>
        <dbReference type="Proteomes" id="UP001153269"/>
    </source>
</evidence>
<sequence>MAVKSIRQGGWRTGFLPAAGVGGAERTEVVWGGEHRKPLDLSSMNERWSGGPPVHVLQRAADEMKTRGAGTGKRGRQIAGGRMEGGYSQDEGGDRRQDGKRRMGC</sequence>
<feature type="compositionally biased region" description="Basic and acidic residues" evidence="1">
    <location>
        <begin position="92"/>
        <end position="105"/>
    </location>
</feature>
<accession>A0A9N7VGS3</accession>
<dbReference type="AlphaFoldDB" id="A0A9N7VGS3"/>
<protein>
    <submittedName>
        <fullName evidence="2">Uncharacterized protein</fullName>
    </submittedName>
</protein>
<organism evidence="2 3">
    <name type="scientific">Pleuronectes platessa</name>
    <name type="common">European plaice</name>
    <dbReference type="NCBI Taxonomy" id="8262"/>
    <lineage>
        <taxon>Eukaryota</taxon>
        <taxon>Metazoa</taxon>
        <taxon>Chordata</taxon>
        <taxon>Craniata</taxon>
        <taxon>Vertebrata</taxon>
        <taxon>Euteleostomi</taxon>
        <taxon>Actinopterygii</taxon>
        <taxon>Neopterygii</taxon>
        <taxon>Teleostei</taxon>
        <taxon>Neoteleostei</taxon>
        <taxon>Acanthomorphata</taxon>
        <taxon>Carangaria</taxon>
        <taxon>Pleuronectiformes</taxon>
        <taxon>Pleuronectoidei</taxon>
        <taxon>Pleuronectidae</taxon>
        <taxon>Pleuronectes</taxon>
    </lineage>
</organism>
<comment type="caution">
    <text evidence="2">The sequence shown here is derived from an EMBL/GenBank/DDBJ whole genome shotgun (WGS) entry which is preliminary data.</text>
</comment>
<name>A0A9N7VGS3_PLEPL</name>
<evidence type="ECO:0000256" key="1">
    <source>
        <dbReference type="SAM" id="MobiDB-lite"/>
    </source>
</evidence>
<evidence type="ECO:0000313" key="2">
    <source>
        <dbReference type="EMBL" id="CAB1450648.1"/>
    </source>
</evidence>
<dbReference type="Proteomes" id="UP001153269">
    <property type="component" value="Unassembled WGS sequence"/>
</dbReference>
<keyword evidence="3" id="KW-1185">Reference proteome</keyword>
<gene>
    <name evidence="2" type="ORF">PLEPLA_LOCUS38340</name>
</gene>
<reference evidence="2" key="1">
    <citation type="submission" date="2020-03" db="EMBL/GenBank/DDBJ databases">
        <authorList>
            <person name="Weist P."/>
        </authorList>
    </citation>
    <scope>NUCLEOTIDE SEQUENCE</scope>
</reference>
<feature type="region of interest" description="Disordered" evidence="1">
    <location>
        <begin position="63"/>
        <end position="105"/>
    </location>
</feature>
<proteinExistence type="predicted"/>
<dbReference type="EMBL" id="CADEAL010004061">
    <property type="protein sequence ID" value="CAB1450648.1"/>
    <property type="molecule type" value="Genomic_DNA"/>
</dbReference>